<comment type="caution">
    <text evidence="1">The sequence shown here is derived from an EMBL/GenBank/DDBJ whole genome shotgun (WGS) entry which is preliminary data.</text>
</comment>
<dbReference type="EMBL" id="JASNWA010000004">
    <property type="protein sequence ID" value="KAK3175928.1"/>
    <property type="molecule type" value="Genomic_DNA"/>
</dbReference>
<dbReference type="AlphaFoldDB" id="A0AAD9ZDB0"/>
<organism evidence="1 2">
    <name type="scientific">Lepraria neglecta</name>
    <dbReference type="NCBI Taxonomy" id="209136"/>
    <lineage>
        <taxon>Eukaryota</taxon>
        <taxon>Fungi</taxon>
        <taxon>Dikarya</taxon>
        <taxon>Ascomycota</taxon>
        <taxon>Pezizomycotina</taxon>
        <taxon>Lecanoromycetes</taxon>
        <taxon>OSLEUM clade</taxon>
        <taxon>Lecanoromycetidae</taxon>
        <taxon>Lecanorales</taxon>
        <taxon>Lecanorineae</taxon>
        <taxon>Stereocaulaceae</taxon>
        <taxon>Lepraria</taxon>
    </lineage>
</organism>
<gene>
    <name evidence="1" type="ORF">OEA41_007250</name>
</gene>
<keyword evidence="2" id="KW-1185">Reference proteome</keyword>
<proteinExistence type="predicted"/>
<reference evidence="1" key="1">
    <citation type="submission" date="2022-11" db="EMBL/GenBank/DDBJ databases">
        <title>Chromosomal genome sequence assembly and mating type (MAT) locus characterization of the leprose asexual lichenized fungus Lepraria neglecta (Nyl.) Erichsen.</title>
        <authorList>
            <person name="Allen J.L."/>
            <person name="Pfeffer B."/>
        </authorList>
    </citation>
    <scope>NUCLEOTIDE SEQUENCE</scope>
    <source>
        <strain evidence="1">Allen 5258</strain>
    </source>
</reference>
<sequence>MYLDYCNITLNSGAHEAAEQKEEISITFLDYSGDFEALDSDGTDILVWAEGINPGRRSYMRNSIIARCKRAAGWNWHSGIKAICSARMTVYLIEEAYGPNSTISTFSPSADGEEGATDYLFRDWAILGAPRRSE</sequence>
<evidence type="ECO:0000313" key="1">
    <source>
        <dbReference type="EMBL" id="KAK3175928.1"/>
    </source>
</evidence>
<accession>A0AAD9ZDB0</accession>
<name>A0AAD9ZDB0_9LECA</name>
<protein>
    <submittedName>
        <fullName evidence="1">Uncharacterized protein</fullName>
    </submittedName>
</protein>
<dbReference type="Proteomes" id="UP001276659">
    <property type="component" value="Unassembled WGS sequence"/>
</dbReference>
<evidence type="ECO:0000313" key="2">
    <source>
        <dbReference type="Proteomes" id="UP001276659"/>
    </source>
</evidence>